<dbReference type="AlphaFoldDB" id="A0A6I6GYE1"/>
<evidence type="ECO:0000313" key="1">
    <source>
        <dbReference type="EMBL" id="QGW27531.1"/>
    </source>
</evidence>
<dbReference type="Proteomes" id="UP000426027">
    <property type="component" value="Chromosome"/>
</dbReference>
<dbReference type="EMBL" id="CP046566">
    <property type="protein sequence ID" value="QGW27531.1"/>
    <property type="molecule type" value="Genomic_DNA"/>
</dbReference>
<gene>
    <name evidence="1" type="ORF">GLV81_04935</name>
</gene>
<keyword evidence="2" id="KW-1185">Reference proteome</keyword>
<name>A0A6I6GYE1_9BACT</name>
<dbReference type="KEGG" id="fls:GLV81_04935"/>
<accession>A0A6I6GYE1</accession>
<evidence type="ECO:0000313" key="2">
    <source>
        <dbReference type="Proteomes" id="UP000426027"/>
    </source>
</evidence>
<dbReference type="RefSeq" id="WP_157477386.1">
    <property type="nucleotide sequence ID" value="NZ_CP046566.1"/>
</dbReference>
<reference evidence="1 2" key="1">
    <citation type="submission" date="2019-11" db="EMBL/GenBank/DDBJ databases">
        <authorList>
            <person name="Im W.T."/>
        </authorList>
    </citation>
    <scope>NUCLEOTIDE SEQUENCE [LARGE SCALE GENOMIC DNA]</scope>
    <source>
        <strain evidence="1 2">SB-02</strain>
    </source>
</reference>
<organism evidence="1 2">
    <name type="scientific">Phnomibacter ginsenosidimutans</name>
    <dbReference type="NCBI Taxonomy" id="2676868"/>
    <lineage>
        <taxon>Bacteria</taxon>
        <taxon>Pseudomonadati</taxon>
        <taxon>Bacteroidota</taxon>
        <taxon>Chitinophagia</taxon>
        <taxon>Chitinophagales</taxon>
        <taxon>Chitinophagaceae</taxon>
        <taxon>Phnomibacter</taxon>
    </lineage>
</organism>
<proteinExistence type="predicted"/>
<sequence>MHSFSSLPDWYLHESQVDAQSLNRYVSELYAPRFSVSQMGVSRQELLYWRQKGILDNPDFPSEIGKQKSWVKVNVFDFCWIQVVVALRKLNAPLETIAALKSEVTRQTEMIFTDAFVSRIITEATNQAASINPHVLQHFEKAINEKLDEVLSQLKSTLSIFNLLVLNMLSNKKPYSLLVQPNGSFFVLDVLNGPESTMVDAYVDFIQNPFISIPLLPITKVFINNAGIKKADVKWLFNLTDAEVTLLELLQKEDIQEVRVRLNNRRKGEILIETIKQLDPAAFEKK</sequence>
<protein>
    <submittedName>
        <fullName evidence="1">Uncharacterized protein</fullName>
    </submittedName>
</protein>